<gene>
    <name evidence="1" type="ORF">JM949_02980</name>
</gene>
<dbReference type="RefSeq" id="WP_203146927.1">
    <property type="nucleotide sequence ID" value="NZ_JAEVHL010000007.1"/>
</dbReference>
<dbReference type="Proteomes" id="UP000622245">
    <property type="component" value="Unassembled WGS sequence"/>
</dbReference>
<keyword evidence="2" id="KW-1185">Reference proteome</keyword>
<evidence type="ECO:0000313" key="1">
    <source>
        <dbReference type="EMBL" id="MBM0274503.1"/>
    </source>
</evidence>
<sequence length="188" mass="20741">MEIVGQMDAARWEELSAAAATDMYNRFVKDPKIGGRLAPFMTAHQIRVWIKDGPAKEYRRALEGVGTIATFTKRAYPGPASVVRLALGDQWSPRPDTIEIKPMRCFADGPTGASMFIIWGPLTALQSLIWNSCLVRARDPLQPITVVITKPNSAPLPPADWELVKALSAIVDANCHQVTYAVSRKPRD</sequence>
<reference evidence="1 2" key="1">
    <citation type="submission" date="2021-01" db="EMBL/GenBank/DDBJ databases">
        <title>Draft genome sequence of Micromonospora sp. strain STR1s_6.</title>
        <authorList>
            <person name="Karlyshev A."/>
            <person name="Jawad R."/>
        </authorList>
    </citation>
    <scope>NUCLEOTIDE SEQUENCE [LARGE SCALE GENOMIC DNA]</scope>
    <source>
        <strain evidence="1 2">STR1S-6</strain>
    </source>
</reference>
<accession>A0ABS1YAS6</accession>
<proteinExistence type="predicted"/>
<evidence type="ECO:0000313" key="2">
    <source>
        <dbReference type="Proteomes" id="UP000622245"/>
    </source>
</evidence>
<protein>
    <submittedName>
        <fullName evidence="1">Uncharacterized protein</fullName>
    </submittedName>
</protein>
<comment type="caution">
    <text evidence="1">The sequence shown here is derived from an EMBL/GenBank/DDBJ whole genome shotgun (WGS) entry which is preliminary data.</text>
</comment>
<dbReference type="EMBL" id="JAEVHL010000007">
    <property type="protein sequence ID" value="MBM0274503.1"/>
    <property type="molecule type" value="Genomic_DNA"/>
</dbReference>
<organism evidence="1 2">
    <name type="scientific">Micromonospora tarensis</name>
    <dbReference type="NCBI Taxonomy" id="2806100"/>
    <lineage>
        <taxon>Bacteria</taxon>
        <taxon>Bacillati</taxon>
        <taxon>Actinomycetota</taxon>
        <taxon>Actinomycetes</taxon>
        <taxon>Micromonosporales</taxon>
        <taxon>Micromonosporaceae</taxon>
        <taxon>Micromonospora</taxon>
    </lineage>
</organism>
<name>A0ABS1YAS6_9ACTN</name>